<dbReference type="Proteomes" id="UP000041356">
    <property type="component" value="Unassembled WGS sequence"/>
</dbReference>
<evidence type="ECO:0000313" key="2">
    <source>
        <dbReference type="EMBL" id="CNE96660.1"/>
    </source>
</evidence>
<sequence>MIEVSKGEGGLLWYWVAILSFVSHFLGLSKYYQPS</sequence>
<keyword evidence="1" id="KW-0812">Transmembrane</keyword>
<name>A0A9P1M2I0_YEREN</name>
<accession>A0A9P1M2I0</accession>
<dbReference type="AlphaFoldDB" id="A0A9P1M2I0"/>
<comment type="caution">
    <text evidence="2">The sequence shown here is derived from an EMBL/GenBank/DDBJ whole genome shotgun (WGS) entry which is preliminary data.</text>
</comment>
<evidence type="ECO:0000313" key="3">
    <source>
        <dbReference type="Proteomes" id="UP000041356"/>
    </source>
</evidence>
<feature type="transmembrane region" description="Helical" evidence="1">
    <location>
        <begin position="12"/>
        <end position="32"/>
    </location>
</feature>
<gene>
    <name evidence="2" type="ORF">ERS137939_00350</name>
</gene>
<keyword evidence="1" id="KW-1133">Transmembrane helix</keyword>
<keyword evidence="1" id="KW-0472">Membrane</keyword>
<dbReference type="EMBL" id="CPZF01000001">
    <property type="protein sequence ID" value="CNE96660.1"/>
    <property type="molecule type" value="Genomic_DNA"/>
</dbReference>
<evidence type="ECO:0000256" key="1">
    <source>
        <dbReference type="SAM" id="Phobius"/>
    </source>
</evidence>
<proteinExistence type="predicted"/>
<protein>
    <submittedName>
        <fullName evidence="2">Uncharacterized protein</fullName>
    </submittedName>
</protein>
<reference evidence="2 3" key="1">
    <citation type="submission" date="2015-03" db="EMBL/GenBank/DDBJ databases">
        <authorList>
            <consortium name="Pathogen Informatics"/>
            <person name="Murphy D."/>
        </authorList>
    </citation>
    <scope>NUCLEOTIDE SEQUENCE [LARGE SCALE GENOMIC DNA]</scope>
    <source>
        <strain evidence="2 3">IP27818</strain>
    </source>
</reference>
<organism evidence="2 3">
    <name type="scientific">Yersinia enterocolitica</name>
    <dbReference type="NCBI Taxonomy" id="630"/>
    <lineage>
        <taxon>Bacteria</taxon>
        <taxon>Pseudomonadati</taxon>
        <taxon>Pseudomonadota</taxon>
        <taxon>Gammaproteobacteria</taxon>
        <taxon>Enterobacterales</taxon>
        <taxon>Yersiniaceae</taxon>
        <taxon>Yersinia</taxon>
    </lineage>
</organism>